<dbReference type="Pfam" id="PF02447">
    <property type="entry name" value="GntP_permease"/>
    <property type="match status" value="1"/>
</dbReference>
<protein>
    <submittedName>
        <fullName evidence="9">Gluconate:H+ symporter</fullName>
    </submittedName>
</protein>
<dbReference type="EMBL" id="JBIPKE010000009">
    <property type="protein sequence ID" value="MFH6982117.1"/>
    <property type="molecule type" value="Genomic_DNA"/>
</dbReference>
<feature type="transmembrane region" description="Helical" evidence="8">
    <location>
        <begin position="55"/>
        <end position="76"/>
    </location>
</feature>
<feature type="transmembrane region" description="Helical" evidence="8">
    <location>
        <begin position="96"/>
        <end position="124"/>
    </location>
</feature>
<comment type="caution">
    <text evidence="9">The sequence shown here is derived from an EMBL/GenBank/DDBJ whole genome shotgun (WGS) entry which is preliminary data.</text>
</comment>
<dbReference type="Proteomes" id="UP001610063">
    <property type="component" value="Unassembled WGS sequence"/>
</dbReference>
<comment type="similarity">
    <text evidence="7">Belongs to the GntP permease family.</text>
</comment>
<feature type="transmembrane region" description="Helical" evidence="8">
    <location>
        <begin position="225"/>
        <end position="248"/>
    </location>
</feature>
<evidence type="ECO:0000256" key="8">
    <source>
        <dbReference type="SAM" id="Phobius"/>
    </source>
</evidence>
<gene>
    <name evidence="9" type="ORF">ACHKAR_01640</name>
</gene>
<dbReference type="NCBIfam" id="TIGR00791">
    <property type="entry name" value="gntP"/>
    <property type="match status" value="1"/>
</dbReference>
<evidence type="ECO:0000256" key="3">
    <source>
        <dbReference type="ARBA" id="ARBA00022475"/>
    </source>
</evidence>
<feature type="transmembrane region" description="Helical" evidence="8">
    <location>
        <begin position="174"/>
        <end position="194"/>
    </location>
</feature>
<evidence type="ECO:0000256" key="5">
    <source>
        <dbReference type="ARBA" id="ARBA00022989"/>
    </source>
</evidence>
<proteinExistence type="inferred from homology"/>
<evidence type="ECO:0000256" key="6">
    <source>
        <dbReference type="ARBA" id="ARBA00023136"/>
    </source>
</evidence>
<organism evidence="9 10">
    <name type="scientific">Marinoscillum luteum</name>
    <dbReference type="NCBI Taxonomy" id="861051"/>
    <lineage>
        <taxon>Bacteria</taxon>
        <taxon>Pseudomonadati</taxon>
        <taxon>Bacteroidota</taxon>
        <taxon>Cytophagia</taxon>
        <taxon>Cytophagales</taxon>
        <taxon>Reichenbachiellaceae</taxon>
        <taxon>Marinoscillum</taxon>
    </lineage>
</organism>
<feature type="transmembrane region" description="Helical" evidence="8">
    <location>
        <begin position="298"/>
        <end position="317"/>
    </location>
</feature>
<keyword evidence="6 8" id="KW-0472">Membrane</keyword>
<name>A0ABW7N3V7_9BACT</name>
<keyword evidence="4 8" id="KW-0812">Transmembrane</keyword>
<dbReference type="RefSeq" id="WP_395415900.1">
    <property type="nucleotide sequence ID" value="NZ_JBIPKE010000009.1"/>
</dbReference>
<comment type="subcellular location">
    <subcellularLocation>
        <location evidence="1">Cell membrane</location>
        <topology evidence="1">Multi-pass membrane protein</topology>
    </subcellularLocation>
</comment>
<keyword evidence="2" id="KW-0813">Transport</keyword>
<feature type="transmembrane region" description="Helical" evidence="8">
    <location>
        <begin position="136"/>
        <end position="154"/>
    </location>
</feature>
<evidence type="ECO:0000256" key="1">
    <source>
        <dbReference type="ARBA" id="ARBA00004651"/>
    </source>
</evidence>
<keyword evidence="3" id="KW-1003">Cell membrane</keyword>
<feature type="transmembrane region" description="Helical" evidence="8">
    <location>
        <begin position="337"/>
        <end position="365"/>
    </location>
</feature>
<evidence type="ECO:0000256" key="7">
    <source>
        <dbReference type="ARBA" id="ARBA00049663"/>
    </source>
</evidence>
<reference evidence="9 10" key="1">
    <citation type="journal article" date="2013" name="Int. J. Syst. Evol. Microbiol.">
        <title>Marinoscillum luteum sp. nov., isolated from marine sediment.</title>
        <authorList>
            <person name="Cha I.T."/>
            <person name="Park S.J."/>
            <person name="Kim S.J."/>
            <person name="Kim J.G."/>
            <person name="Jung M.Y."/>
            <person name="Shin K.S."/>
            <person name="Kwon K.K."/>
            <person name="Yang S.H."/>
            <person name="Seo Y.S."/>
            <person name="Rhee S.K."/>
        </authorList>
    </citation>
    <scope>NUCLEOTIDE SEQUENCE [LARGE SCALE GENOMIC DNA]</scope>
    <source>
        <strain evidence="9 10">KCTC 23939</strain>
    </source>
</reference>
<dbReference type="PANTHER" id="PTHR30354:SF22">
    <property type="entry name" value="HIGH-AFFINITY GLUCONATE TRANSPORTER"/>
    <property type="match status" value="1"/>
</dbReference>
<evidence type="ECO:0000313" key="10">
    <source>
        <dbReference type="Proteomes" id="UP001610063"/>
    </source>
</evidence>
<accession>A0ABW7N3V7</accession>
<evidence type="ECO:0000313" key="9">
    <source>
        <dbReference type="EMBL" id="MFH6982117.1"/>
    </source>
</evidence>
<feature type="transmembrane region" description="Helical" evidence="8">
    <location>
        <begin position="254"/>
        <end position="277"/>
    </location>
</feature>
<keyword evidence="10" id="KW-1185">Reference proteome</keyword>
<feature type="transmembrane region" description="Helical" evidence="8">
    <location>
        <begin position="26"/>
        <end position="43"/>
    </location>
</feature>
<dbReference type="PIRSF" id="PIRSF002746">
    <property type="entry name" value="Gluconate_transporter"/>
    <property type="match status" value="1"/>
</dbReference>
<evidence type="ECO:0000256" key="2">
    <source>
        <dbReference type="ARBA" id="ARBA00022448"/>
    </source>
</evidence>
<dbReference type="PANTHER" id="PTHR30354">
    <property type="entry name" value="GNT FAMILY GLUCONATE TRANSPORTER"/>
    <property type="match status" value="1"/>
</dbReference>
<sequence>MSLLIILLCIVILVLLITWARLNPFLAFIIVSILTGLLLGVPLQEVTTIVEQGIGGMLGGLVIVIVLGAMLGKLVAETGAAQKITNVLMSVFGEKKIQWALMTTGFVVGIPLFYNVGFVLLVPLIFSVSYQFKIKAVYIGIPMLAALSVTHGFLPPHPSPTALVGQLNADMGLTLIYGFCLAVPAIILAGPVFAKTLRNIDAKPLKTFQAEAKPEDQLPGAFNSFFSALLPVFLLGGAALVQLFWAPAGLAGQIIGFIGDPSIVMILALAYATYSIGLQQGYGMKGVMEFYTDAIKDISPILLIVAGAGALKQVFVVSGVSIELVSGLQDMNIHPLVLGWLIAAIIRVCIGSATVAGLTAAGILAPVMGQVDVDPNLMVLSVGAGSLLFSHVNDSGFWMYKEYFNLSIKDTIRSWSVMETIVSVVGLIGVMILDLII</sequence>
<evidence type="ECO:0000256" key="4">
    <source>
        <dbReference type="ARBA" id="ARBA00022692"/>
    </source>
</evidence>
<keyword evidence="5 8" id="KW-1133">Transmembrane helix</keyword>
<feature type="transmembrane region" description="Helical" evidence="8">
    <location>
        <begin position="412"/>
        <end position="436"/>
    </location>
</feature>
<dbReference type="InterPro" id="IPR003474">
    <property type="entry name" value="Glcn_transporter"/>
</dbReference>